<evidence type="ECO:0000313" key="2">
    <source>
        <dbReference type="Proteomes" id="UP000255297"/>
    </source>
</evidence>
<accession>A0A378LSI2</accession>
<organism evidence="1 2">
    <name type="scientific">Legionella wadsworthii</name>
    <dbReference type="NCBI Taxonomy" id="28088"/>
    <lineage>
        <taxon>Bacteria</taxon>
        <taxon>Pseudomonadati</taxon>
        <taxon>Pseudomonadota</taxon>
        <taxon>Gammaproteobacteria</taxon>
        <taxon>Legionellales</taxon>
        <taxon>Legionellaceae</taxon>
        <taxon>Legionella</taxon>
    </lineage>
</organism>
<gene>
    <name evidence="1" type="ORF">NCTC11532_00995</name>
</gene>
<keyword evidence="2" id="KW-1185">Reference proteome</keyword>
<evidence type="ECO:0000313" key="1">
    <source>
        <dbReference type="EMBL" id="STY28818.1"/>
    </source>
</evidence>
<dbReference type="RefSeq" id="WP_031567674.1">
    <property type="nucleotide sequence ID" value="NZ_CAAAIS010000007.1"/>
</dbReference>
<reference evidence="1 2" key="1">
    <citation type="submission" date="2018-06" db="EMBL/GenBank/DDBJ databases">
        <authorList>
            <consortium name="Pathogen Informatics"/>
            <person name="Doyle S."/>
        </authorList>
    </citation>
    <scope>NUCLEOTIDE SEQUENCE [LARGE SCALE GENOMIC DNA]</scope>
    <source>
        <strain evidence="1 2">NCTC11532</strain>
    </source>
</reference>
<sequence>MLTRYHIRLLLEECREIGWNGLDNGVTASIPQLQLDLVEPPHDFLGVKGNPAVFINKNTYKLLGHLHENWVVNQTIALKTSFLKQQTVNVIGAIVHEAGHAFNVSAKIANNEANAYIYEIEVMLKLLETNSPLLFGCTNNDIKSYFNERLPFYNKEISKNKHLAKLVDFIKEQFNLKEEALLSKDSKRVSVFLTGVTLFTHSQWNKENEIVSSKMRLNASFYKS</sequence>
<dbReference type="OrthoDB" id="5645602at2"/>
<protein>
    <submittedName>
        <fullName evidence="1">Uncharacterized protein</fullName>
    </submittedName>
</protein>
<dbReference type="Proteomes" id="UP000255297">
    <property type="component" value="Unassembled WGS sequence"/>
</dbReference>
<proteinExistence type="predicted"/>
<dbReference type="EMBL" id="UGPB01000001">
    <property type="protein sequence ID" value="STY28818.1"/>
    <property type="molecule type" value="Genomic_DNA"/>
</dbReference>
<dbReference type="AlphaFoldDB" id="A0A378LSI2"/>
<name>A0A378LSI2_9GAMM</name>